<keyword evidence="1 7" id="KW-0963">Cytoplasm</keyword>
<evidence type="ECO:0000256" key="2">
    <source>
        <dbReference type="ARBA" id="ARBA00022571"/>
    </source>
</evidence>
<evidence type="ECO:0000256" key="6">
    <source>
        <dbReference type="ARBA" id="ARBA00023154"/>
    </source>
</evidence>
<dbReference type="FunCoup" id="G0EDE2">
    <property type="interactions" value="70"/>
</dbReference>
<dbReference type="CDD" id="cd17895">
    <property type="entry name" value="AGPR_1_N"/>
    <property type="match status" value="1"/>
</dbReference>
<evidence type="ECO:0000256" key="8">
    <source>
        <dbReference type="PROSITE-ProRule" id="PRU10010"/>
    </source>
</evidence>
<evidence type="ECO:0000256" key="3">
    <source>
        <dbReference type="ARBA" id="ARBA00022605"/>
    </source>
</evidence>
<dbReference type="SUPFAM" id="SSF55347">
    <property type="entry name" value="Glyceraldehyde-3-phosphate dehydrogenase-like, C-terminal domain"/>
    <property type="match status" value="1"/>
</dbReference>
<dbReference type="InterPro" id="IPR050085">
    <property type="entry name" value="AGPR"/>
</dbReference>
<dbReference type="GO" id="GO:0019878">
    <property type="term" value="P:lysine biosynthetic process via aminoadipic acid"/>
    <property type="evidence" value="ECO:0007669"/>
    <property type="project" value="UniProtKB-UniRule"/>
</dbReference>
<keyword evidence="6 7" id="KW-0457">Lysine biosynthesis</keyword>
<feature type="binding site" evidence="7">
    <location>
        <position position="332"/>
    </location>
    <ligand>
        <name>NADP(+)</name>
        <dbReference type="ChEBI" id="CHEBI:58349"/>
    </ligand>
</feature>
<dbReference type="InterPro" id="IPR023013">
    <property type="entry name" value="AGPR_AS"/>
</dbReference>
<keyword evidence="3 7" id="KW-0028">Amino-acid biosynthesis</keyword>
<dbReference type="Proteomes" id="UP000001037">
    <property type="component" value="Chromosome"/>
</dbReference>
<feature type="domain" description="Semialdehyde dehydrogenase NAD-binding" evidence="9">
    <location>
        <begin position="18"/>
        <end position="158"/>
    </location>
</feature>
<keyword evidence="5 7" id="KW-0560">Oxidoreductase</keyword>
<dbReference type="InterPro" id="IPR000534">
    <property type="entry name" value="Semialdehyde_DH_NAD-bd"/>
</dbReference>
<accession>G0EDE2</accession>
<dbReference type="Gene3D" id="3.30.360.10">
    <property type="entry name" value="Dihydrodipicolinate Reductase, domain 2"/>
    <property type="match status" value="1"/>
</dbReference>
<reference evidence="10 11" key="1">
    <citation type="journal article" date="2011" name="Stand. Genomic Sci.">
        <title>Complete genome sequence of the hyperthermophilic chemolithoautotroph Pyrolobus fumarii type strain (1A).</title>
        <authorList>
            <person name="Anderson I."/>
            <person name="Goker M."/>
            <person name="Nolan M."/>
            <person name="Lucas S."/>
            <person name="Hammon N."/>
            <person name="Deshpande S."/>
            <person name="Cheng J.F."/>
            <person name="Tapia R."/>
            <person name="Han C."/>
            <person name="Goodwin L."/>
            <person name="Pitluck S."/>
            <person name="Huntemann M."/>
            <person name="Liolios K."/>
            <person name="Ivanova N."/>
            <person name="Pagani I."/>
            <person name="Mavromatis K."/>
            <person name="Ovchinikova G."/>
            <person name="Pati A."/>
            <person name="Chen A."/>
            <person name="Palaniappan K."/>
            <person name="Land M."/>
            <person name="Hauser L."/>
            <person name="Brambilla E.M."/>
            <person name="Huber H."/>
            <person name="Yasawong M."/>
            <person name="Rohde M."/>
            <person name="Spring S."/>
            <person name="Abt B."/>
            <person name="Sikorski J."/>
            <person name="Wirth R."/>
            <person name="Detter J.C."/>
            <person name="Woyke T."/>
            <person name="Bristow J."/>
            <person name="Eisen J.A."/>
            <person name="Markowitz V."/>
            <person name="Hugenholtz P."/>
            <person name="Kyrpides N.C."/>
            <person name="Klenk H.P."/>
            <person name="Lapidus A."/>
        </authorList>
    </citation>
    <scope>NUCLEOTIDE SEQUENCE [LARGE SCALE GENOMIC DNA]</scope>
    <source>
        <strain evidence="11">DSM 11204 / 1A</strain>
    </source>
</reference>
<dbReference type="PANTHER" id="PTHR32338:SF11">
    <property type="entry name" value="[LYSW]-L-2-AMINOADIPATE_[LYSW]-L-GLUTAMATE PHOSPHATE REDUCTASE-RELATED"/>
    <property type="match status" value="1"/>
</dbReference>
<gene>
    <name evidence="7" type="primary">lysY</name>
    <name evidence="10" type="ordered locus">Pyrfu_0758</name>
</gene>
<dbReference type="InterPro" id="IPR036291">
    <property type="entry name" value="NAD(P)-bd_dom_sf"/>
</dbReference>
<comment type="pathway">
    <text evidence="7">Amino-acid biosynthesis; L-arginine biosynthesis.</text>
</comment>
<dbReference type="GO" id="GO:0051287">
    <property type="term" value="F:NAD binding"/>
    <property type="evidence" value="ECO:0007669"/>
    <property type="project" value="InterPro"/>
</dbReference>
<dbReference type="SUPFAM" id="SSF51735">
    <property type="entry name" value="NAD(P)-binding Rossmann-fold domains"/>
    <property type="match status" value="1"/>
</dbReference>
<comment type="catalytic activity">
    <reaction evidence="7">
        <text>[amino-group carrier protein]-C-terminal-gamma-(L-glutamyl-5-semialdehyde)-L-glutamate + phosphate + NADP(+) = [amino-group carrier protein]-C-terminal-gamma-(5-phospho-L-glutamyl)-L-glutamate + NADPH + H(+)</text>
        <dbReference type="Rhea" id="RHEA:52668"/>
        <dbReference type="Rhea" id="RHEA-COMP:13313"/>
        <dbReference type="Rhea" id="RHEA-COMP:13327"/>
        <dbReference type="ChEBI" id="CHEBI:15378"/>
        <dbReference type="ChEBI" id="CHEBI:43474"/>
        <dbReference type="ChEBI" id="CHEBI:57783"/>
        <dbReference type="ChEBI" id="CHEBI:58349"/>
        <dbReference type="ChEBI" id="CHEBI:136717"/>
        <dbReference type="ChEBI" id="CHEBI:136761"/>
        <dbReference type="EC" id="1.2.1.106"/>
    </reaction>
</comment>
<feature type="binding site" evidence="7">
    <location>
        <begin position="25"/>
        <end position="28"/>
    </location>
    <ligand>
        <name>NADP(+)</name>
        <dbReference type="ChEBI" id="CHEBI:58349"/>
    </ligand>
</feature>
<dbReference type="NCBIfam" id="TIGR01850">
    <property type="entry name" value="argC"/>
    <property type="match status" value="1"/>
</dbReference>
<keyword evidence="11" id="KW-1185">Reference proteome</keyword>
<dbReference type="UniPathway" id="UPA00033">
    <property type="reaction ID" value="UER00037"/>
</dbReference>
<dbReference type="HAMAP" id="MF_00150">
    <property type="entry name" value="ArgC_type1"/>
    <property type="match status" value="1"/>
</dbReference>
<dbReference type="PANTHER" id="PTHR32338">
    <property type="entry name" value="N-ACETYL-GAMMA-GLUTAMYL-PHOSPHATE REDUCTASE, CHLOROPLASTIC-RELATED-RELATED"/>
    <property type="match status" value="1"/>
</dbReference>
<dbReference type="InterPro" id="IPR037535">
    <property type="entry name" value="LysY"/>
</dbReference>
<evidence type="ECO:0000256" key="4">
    <source>
        <dbReference type="ARBA" id="ARBA00022857"/>
    </source>
</evidence>
<dbReference type="UniPathway" id="UPA00068"/>
<dbReference type="GO" id="GO:0070401">
    <property type="term" value="F:NADP+ binding"/>
    <property type="evidence" value="ECO:0007669"/>
    <property type="project" value="InterPro"/>
</dbReference>
<dbReference type="InterPro" id="IPR000706">
    <property type="entry name" value="AGPR_type-1"/>
</dbReference>
<comment type="catalytic activity">
    <reaction evidence="7">
        <text>[amino-group carrier protein]-C-terminal-N-(1-carboxy-5-oxopentan-1-yl)-L-glutamine + phosphate + NADP(+) = [amino-group carrier protein]-C-terminal-N-(1-carboxy-5-phosphooxy-5-oxopentan-1-yl)-L-glutamine + NADPH + H(+)</text>
        <dbReference type="Rhea" id="RHEA:41948"/>
        <dbReference type="Rhea" id="RHEA-COMP:9712"/>
        <dbReference type="Rhea" id="RHEA-COMP:9714"/>
        <dbReference type="ChEBI" id="CHEBI:15378"/>
        <dbReference type="ChEBI" id="CHEBI:43474"/>
        <dbReference type="ChEBI" id="CHEBI:57783"/>
        <dbReference type="ChEBI" id="CHEBI:58349"/>
        <dbReference type="ChEBI" id="CHEBI:78499"/>
        <dbReference type="ChEBI" id="CHEBI:78501"/>
        <dbReference type="EC" id="1.2.1.103"/>
    </reaction>
</comment>
<dbReference type="PROSITE" id="PS01224">
    <property type="entry name" value="ARGC"/>
    <property type="match status" value="1"/>
</dbReference>
<dbReference type="CDD" id="cd23939">
    <property type="entry name" value="AGPR_1_C_LysY"/>
    <property type="match status" value="1"/>
</dbReference>
<dbReference type="GO" id="GO:0043870">
    <property type="term" value="F:N-acetyl-gamma-aminoadipyl-phosphate reductase activity"/>
    <property type="evidence" value="ECO:0007669"/>
    <property type="project" value="RHEA"/>
</dbReference>
<dbReference type="Pfam" id="PF01118">
    <property type="entry name" value="Semialdhyde_dh"/>
    <property type="match status" value="1"/>
</dbReference>
<dbReference type="Gene3D" id="3.40.50.720">
    <property type="entry name" value="NAD(P)-binding Rossmann-like Domain"/>
    <property type="match status" value="1"/>
</dbReference>
<keyword evidence="2 7" id="KW-0055">Arginine biosynthesis</keyword>
<comment type="function">
    <text evidence="7">Involved in both the arginine and lysine biosynthetic pathways.</text>
</comment>
<evidence type="ECO:0000256" key="1">
    <source>
        <dbReference type="ARBA" id="ARBA00022490"/>
    </source>
</evidence>
<dbReference type="GO" id="GO:0042450">
    <property type="term" value="P:L-arginine biosynthetic process via ornithine"/>
    <property type="evidence" value="ECO:0007669"/>
    <property type="project" value="UniProtKB-UniRule"/>
</dbReference>
<comment type="similarity">
    <text evidence="7">Belongs to the NAGSA dehydrogenase family. Type 1 subfamily. LysY sub-subfamily.</text>
</comment>
<dbReference type="SMART" id="SM00859">
    <property type="entry name" value="Semialdhyde_dh"/>
    <property type="match status" value="1"/>
</dbReference>
<dbReference type="GO" id="GO:0005737">
    <property type="term" value="C:cytoplasm"/>
    <property type="evidence" value="ECO:0007669"/>
    <property type="project" value="UniProtKB-SubCell"/>
</dbReference>
<dbReference type="EC" id="1.2.1.103" evidence="7"/>
<dbReference type="HOGENOM" id="CLU_006384_0_1_2"/>
<dbReference type="HAMAP" id="MF_02083">
    <property type="entry name" value="LysY"/>
    <property type="match status" value="1"/>
</dbReference>
<dbReference type="AlphaFoldDB" id="G0EDE2"/>
<keyword evidence="4 7" id="KW-0521">NADP</keyword>
<organism evidence="10 11">
    <name type="scientific">Pyrolobus fumarii (strain DSM 11204 / 1A)</name>
    <dbReference type="NCBI Taxonomy" id="694429"/>
    <lineage>
        <taxon>Archaea</taxon>
        <taxon>Thermoproteota</taxon>
        <taxon>Thermoprotei</taxon>
        <taxon>Desulfurococcales</taxon>
        <taxon>Pyrodictiaceae</taxon>
        <taxon>Pyrolobus</taxon>
    </lineage>
</organism>
<evidence type="ECO:0000313" key="10">
    <source>
        <dbReference type="EMBL" id="AEM38627.1"/>
    </source>
</evidence>
<comment type="caution">
    <text evidence="7">Lacks conserved residue(s) required for the propagation of feature annotation.</text>
</comment>
<comment type="subcellular location">
    <subcellularLocation>
        <location evidence="7">Cytoplasm</location>
    </subcellularLocation>
</comment>
<evidence type="ECO:0000313" key="11">
    <source>
        <dbReference type="Proteomes" id="UP000001037"/>
    </source>
</evidence>
<proteinExistence type="inferred from homology"/>
<dbReference type="eggNOG" id="arCOG00495">
    <property type="taxonomic scope" value="Archaea"/>
</dbReference>
<dbReference type="Pfam" id="PF22698">
    <property type="entry name" value="Semialdhyde_dhC_1"/>
    <property type="match status" value="1"/>
</dbReference>
<dbReference type="STRING" id="694429.Pyrfu_0758"/>
<comment type="pathway">
    <text evidence="7">Amino-acid biosynthesis; L-lysine biosynthesis via AAA pathway; L-lysine from L-alpha-aminoadipate (Thermus route): step 3/5.</text>
</comment>
<name>G0EDE2_PYRF1</name>
<dbReference type="GO" id="GO:0003942">
    <property type="term" value="F:N-acetyl-gamma-glutamyl-phosphate reductase activity"/>
    <property type="evidence" value="ECO:0007669"/>
    <property type="project" value="InterPro"/>
</dbReference>
<evidence type="ECO:0000256" key="7">
    <source>
        <dbReference type="HAMAP-Rule" id="MF_02083"/>
    </source>
</evidence>
<evidence type="ECO:0000256" key="5">
    <source>
        <dbReference type="ARBA" id="ARBA00023002"/>
    </source>
</evidence>
<sequence>MLGVCDRGTGRAVSGAIPVCIIGASGYTGGELLRLLAMHPNAEVVIATSREYAGKPIGYVHFNLRGFYKGLRFSPLNIDEITDKCEAVFLAVPHGASLELVPKLYETGLKILDLSADFRLKNPEEYKRWYGREHPYPDLLEKAVYGLPELHRDEIRNARLVAVPGCNATAAIFAAAPVVKEKLVDLDHLVIDVKVGSSEAGSKPSPGDHHPERENAIRPYSAEGHRHVAEVEQELGMLAGRDVRVAFVPHAVSAIRGALATLHAWLADGADEMKVWRAYAAMYGKEPFVRIVRTGLLRYPDPKYVIGTNFVDVGFAVEKRIGRMAGFAAIDNLVRGAAGQAVQSFNIMMGFDETLGLLYPPLKPA</sequence>
<evidence type="ECO:0000259" key="9">
    <source>
        <dbReference type="SMART" id="SM00859"/>
    </source>
</evidence>
<dbReference type="InParanoid" id="G0EDE2"/>
<dbReference type="EMBL" id="CP002838">
    <property type="protein sequence ID" value="AEM38627.1"/>
    <property type="molecule type" value="Genomic_DNA"/>
</dbReference>
<dbReference type="EC" id="1.2.1.106" evidence="7"/>
<protein>
    <recommendedName>
        <fullName evidence="7">Putative [LysW]-L-2-aminoadipate/[LysW]-L-glutamate phosphate reductase</fullName>
        <ecNumber evidence="7">1.2.1.103</ecNumber>
        <ecNumber evidence="7">1.2.1.106</ecNumber>
    </recommendedName>
</protein>
<dbReference type="KEGG" id="pfm:Pyrfu_0758"/>
<feature type="active site" evidence="7 8">
    <location>
        <position position="166"/>
    </location>
</feature>
<dbReference type="InterPro" id="IPR058924">
    <property type="entry name" value="AGPR_dimerisation_dom"/>
</dbReference>